<feature type="transmembrane region" description="Helical" evidence="2">
    <location>
        <begin position="952"/>
        <end position="973"/>
    </location>
</feature>
<dbReference type="AlphaFoldDB" id="A0A397TNA8"/>
<evidence type="ECO:0000256" key="2">
    <source>
        <dbReference type="SAM" id="Phobius"/>
    </source>
</evidence>
<dbReference type="OrthoDB" id="2346220at2759"/>
<keyword evidence="4" id="KW-1185">Reference proteome</keyword>
<gene>
    <name evidence="3" type="ORF">C1645_812091</name>
</gene>
<feature type="region of interest" description="Disordered" evidence="1">
    <location>
        <begin position="795"/>
        <end position="816"/>
    </location>
</feature>
<comment type="caution">
    <text evidence="3">The sequence shown here is derived from an EMBL/GenBank/DDBJ whole genome shotgun (WGS) entry which is preliminary data.</text>
</comment>
<feature type="compositionally biased region" description="Low complexity" evidence="1">
    <location>
        <begin position="149"/>
        <end position="164"/>
    </location>
</feature>
<name>A0A397TNA8_9GLOM</name>
<feature type="transmembrane region" description="Helical" evidence="2">
    <location>
        <begin position="886"/>
        <end position="907"/>
    </location>
</feature>
<feature type="region of interest" description="Disordered" evidence="1">
    <location>
        <begin position="143"/>
        <end position="164"/>
    </location>
</feature>
<dbReference type="EMBL" id="QKYT01000009">
    <property type="protein sequence ID" value="RIA98919.1"/>
    <property type="molecule type" value="Genomic_DNA"/>
</dbReference>
<evidence type="ECO:0008006" key="5">
    <source>
        <dbReference type="Google" id="ProtNLM"/>
    </source>
</evidence>
<dbReference type="STRING" id="658196.A0A397TNA8"/>
<protein>
    <recommendedName>
        <fullName evidence="5">Ion transport domain-containing protein</fullName>
    </recommendedName>
</protein>
<feature type="transmembrane region" description="Helical" evidence="2">
    <location>
        <begin position="985"/>
        <end position="1004"/>
    </location>
</feature>
<evidence type="ECO:0000313" key="3">
    <source>
        <dbReference type="EMBL" id="RIA98919.1"/>
    </source>
</evidence>
<keyword evidence="2" id="KW-0812">Transmembrane</keyword>
<evidence type="ECO:0000256" key="1">
    <source>
        <dbReference type="SAM" id="MobiDB-lite"/>
    </source>
</evidence>
<feature type="transmembrane region" description="Helical" evidence="2">
    <location>
        <begin position="913"/>
        <end position="932"/>
    </location>
</feature>
<feature type="compositionally biased region" description="Low complexity" evidence="1">
    <location>
        <begin position="795"/>
        <end position="805"/>
    </location>
</feature>
<dbReference type="Proteomes" id="UP000265703">
    <property type="component" value="Unassembled WGS sequence"/>
</dbReference>
<accession>A0A397TNA8</accession>
<evidence type="ECO:0000313" key="4">
    <source>
        <dbReference type="Proteomes" id="UP000265703"/>
    </source>
</evidence>
<keyword evidence="2" id="KW-0472">Membrane</keyword>
<reference evidence="3 4" key="1">
    <citation type="submission" date="2018-06" db="EMBL/GenBank/DDBJ databases">
        <title>Comparative genomics reveals the genomic features of Rhizophagus irregularis, R. cerebriforme, R. diaphanum and Gigaspora rosea, and their symbiotic lifestyle signature.</title>
        <authorList>
            <person name="Morin E."/>
            <person name="San Clemente H."/>
            <person name="Chen E.C.H."/>
            <person name="De La Providencia I."/>
            <person name="Hainaut M."/>
            <person name="Kuo A."/>
            <person name="Kohler A."/>
            <person name="Murat C."/>
            <person name="Tang N."/>
            <person name="Roy S."/>
            <person name="Loubradou J."/>
            <person name="Henrissat B."/>
            <person name="Grigoriev I.V."/>
            <person name="Corradi N."/>
            <person name="Roux C."/>
            <person name="Martin F.M."/>
        </authorList>
    </citation>
    <scope>NUCLEOTIDE SEQUENCE [LARGE SCALE GENOMIC DNA]</scope>
    <source>
        <strain evidence="3 4">DAOM 227022</strain>
    </source>
</reference>
<feature type="transmembrane region" description="Helical" evidence="2">
    <location>
        <begin position="1011"/>
        <end position="1030"/>
    </location>
</feature>
<keyword evidence="2" id="KW-1133">Transmembrane helix</keyword>
<proteinExistence type="predicted"/>
<feature type="transmembrane region" description="Helical" evidence="2">
    <location>
        <begin position="1114"/>
        <end position="1135"/>
    </location>
</feature>
<organism evidence="3 4">
    <name type="scientific">Glomus cerebriforme</name>
    <dbReference type="NCBI Taxonomy" id="658196"/>
    <lineage>
        <taxon>Eukaryota</taxon>
        <taxon>Fungi</taxon>
        <taxon>Fungi incertae sedis</taxon>
        <taxon>Mucoromycota</taxon>
        <taxon>Glomeromycotina</taxon>
        <taxon>Glomeromycetes</taxon>
        <taxon>Glomerales</taxon>
        <taxon>Glomeraceae</taxon>
        <taxon>Glomus</taxon>
    </lineage>
</organism>
<sequence length="1250" mass="146310">MSSTNNNNNIGQCKYIAITMSPSGKEIATLNQKIVDAKPINSLKTWRIASDNTICLISEYTLRKDIGIKEKGKNWSLAISDADADGNTLIALSCFNFTNEDVPTFYESLIDTSSDDNINDVNTSASSSSILILIDDTTSSSDNIDDDMSINSSSPLMSESSESLNDMSPNGIENILNSIELNSTRVVSSSGKEFWPEIKSYSGFLQFFKKDILLISFHFGIIRVCKNDNYLNGLSQYVHQFLSKSVKSIKYHDRSESHNEKEKKSYEIIRYPDNFIENLEIMYEDDQLNTIKNCIVSGKLFIHNEKRNIEMYNLFSRNMDMLYHHSKFSTNPTTELTTKIRKTTNYIFAISKNAKLLAIKIDKNSVALYLNENSLNIASKKISNIQGELTYMAFFDDDENLLLLDEYENKNNLIIWNIFEDSEYLLHSSNEKIQIIGSSGKIIFIEGSNKPRLINFKVDNKEEIFKVIAEPNSSNYSKHVSITTDATEDGIFDTEPWLDSNHHQKNFWIYNDKEKKIARISYGFYTIQIWKIGKNDEFDELIYIYSDNYNREDNYYDLSKRILMKNSAPLDSSQVENRVKDLLTKDLSINVINVIDIYNSLIFFHKLKLSKIPHKKLLVDEFIEYTKNIIRNIINDKPDLWRLLDVKYNLVENLIYSRTNDIIKLILNIEKDQKLHIPQLYDRNGKRKLRYELIVALENNNTKIIQQLLNYYSHNAMENVGWMFTVTQAIPKISEKFPELIKKLFNNPVFYQKEIHLVKSRIRSSLPLKPSYTTFIVDTRLPLLTKTEYQNQLNQQNQLNNTDQQDQLDDNRTSRKLNDSLNNKIFMTPLPDFNEFTKGHKQIIHCPFFKLMSQKNLDLFHKKNPTLEAIIKFNWDIHFFQFMLRLSFYIIDFIIFNTRLLFISYFIKNGGTLAVLILNILHLVLHLIKSYFKIFDFITLNAFNVKLTRYQLFYALSSILQLITLILFVITYFSDLYAYNTFLSAFLDFVSITTLIVWIELFLFLRFNSDVGKYIIIITFLISTTIPYFLTLMTIIIGFSFSFFIIIVNAARLGIKPEETKYNIFENDTRLFSNITFEPVTSSPNFFKVLEIAYLWLYGNWDNIRNWDYIPIKLLALIASFFLIFIMTNVFMALMTDDINRAIRYSEIASYKYKVDFILESYLYPFIFLITENFHSRKIEETQDTFENVFYHSSTFHLLFGRYIFYIKESKSDWKTEIVKGTDELIENLANKHDKDIKDLVKKLESLKIV</sequence>